<dbReference type="PANTHER" id="PTHR10359:SF19">
    <property type="entry name" value="DNA REPAIR GLYCOSYLASE MJ1434-RELATED"/>
    <property type="match status" value="1"/>
</dbReference>
<dbReference type="Gene3D" id="1.10.340.30">
    <property type="entry name" value="Hypothetical protein, domain 2"/>
    <property type="match status" value="1"/>
</dbReference>
<evidence type="ECO:0000256" key="4">
    <source>
        <dbReference type="ARBA" id="ARBA00023014"/>
    </source>
</evidence>
<keyword evidence="2" id="KW-0479">Metal-binding</keyword>
<dbReference type="SUPFAM" id="SSF48150">
    <property type="entry name" value="DNA-glycosylase"/>
    <property type="match status" value="1"/>
</dbReference>
<keyword evidence="4" id="KW-0411">Iron-sulfur</keyword>
<dbReference type="GO" id="GO:0003824">
    <property type="term" value="F:catalytic activity"/>
    <property type="evidence" value="ECO:0007669"/>
    <property type="project" value="InterPro"/>
</dbReference>
<dbReference type="GO" id="GO:0051539">
    <property type="term" value="F:4 iron, 4 sulfur cluster binding"/>
    <property type="evidence" value="ECO:0007669"/>
    <property type="project" value="UniProtKB-KW"/>
</dbReference>
<dbReference type="EMBL" id="FOPJ01000006">
    <property type="protein sequence ID" value="SFG55784.1"/>
    <property type="molecule type" value="Genomic_DNA"/>
</dbReference>
<dbReference type="RefSeq" id="WP_092285499.1">
    <property type="nucleotide sequence ID" value="NZ_FOPJ01000006.1"/>
</dbReference>
<dbReference type="Pfam" id="PF00730">
    <property type="entry name" value="HhH-GPD"/>
    <property type="match status" value="1"/>
</dbReference>
<dbReference type="GO" id="GO:0046872">
    <property type="term" value="F:metal ion binding"/>
    <property type="evidence" value="ECO:0007669"/>
    <property type="project" value="UniProtKB-KW"/>
</dbReference>
<dbReference type="STRING" id="185761.SAMN05660282_01229"/>
<keyword evidence="7" id="KW-1185">Reference proteome</keyword>
<protein>
    <submittedName>
        <fullName evidence="6">DNA-3-methyladenine glycosylase III</fullName>
    </submittedName>
</protein>
<gene>
    <name evidence="6" type="ORF">SAMN05660282_01229</name>
</gene>
<dbReference type="GO" id="GO:0006284">
    <property type="term" value="P:base-excision repair"/>
    <property type="evidence" value="ECO:0007669"/>
    <property type="project" value="InterPro"/>
</dbReference>
<dbReference type="PIRSF" id="PIRSF001435">
    <property type="entry name" value="Nth"/>
    <property type="match status" value="1"/>
</dbReference>
<dbReference type="PANTHER" id="PTHR10359">
    <property type="entry name" value="A/G-SPECIFIC ADENINE GLYCOSYLASE/ENDONUCLEASE III"/>
    <property type="match status" value="1"/>
</dbReference>
<keyword evidence="3" id="KW-0408">Iron</keyword>
<dbReference type="InterPro" id="IPR011257">
    <property type="entry name" value="DNA_glycosylase"/>
</dbReference>
<evidence type="ECO:0000313" key="6">
    <source>
        <dbReference type="EMBL" id="SFG55784.1"/>
    </source>
</evidence>
<feature type="domain" description="HhH-GPD" evidence="5">
    <location>
        <begin position="40"/>
        <end position="195"/>
    </location>
</feature>
<dbReference type="OrthoDB" id="9802365at2"/>
<dbReference type="InterPro" id="IPR003265">
    <property type="entry name" value="HhH-GPD_domain"/>
</dbReference>
<evidence type="ECO:0000256" key="1">
    <source>
        <dbReference type="ARBA" id="ARBA00022485"/>
    </source>
</evidence>
<dbReference type="Proteomes" id="UP000199065">
    <property type="component" value="Unassembled WGS sequence"/>
</dbReference>
<sequence>MTTQTTQDLLALYKELESTTALSTWWPADSRYEIIVGAVLTQNTSWRNVETAIAQLKAADALDPHTLLELPLPRLQELIYSAGFYRVKTTYLREATQWFVDNDAEARSWDTARLRKSLLSVRGIGDETADSIALYVYQRPLFIYDLYARRLLASRGFGSFPNYKAAKRALDQHLPVLSAAEFGTFHGLIVDHSKQAAGRM</sequence>
<keyword evidence="1" id="KW-0004">4Fe-4S</keyword>
<evidence type="ECO:0000313" key="7">
    <source>
        <dbReference type="Proteomes" id="UP000199065"/>
    </source>
</evidence>
<evidence type="ECO:0000256" key="3">
    <source>
        <dbReference type="ARBA" id="ARBA00023004"/>
    </source>
</evidence>
<organism evidence="6 7">
    <name type="scientific">Corynebacterium spheniscorum</name>
    <dbReference type="NCBI Taxonomy" id="185761"/>
    <lineage>
        <taxon>Bacteria</taxon>
        <taxon>Bacillati</taxon>
        <taxon>Actinomycetota</taxon>
        <taxon>Actinomycetes</taxon>
        <taxon>Mycobacteriales</taxon>
        <taxon>Corynebacteriaceae</taxon>
        <taxon>Corynebacterium</taxon>
    </lineage>
</organism>
<evidence type="ECO:0000256" key="2">
    <source>
        <dbReference type="ARBA" id="ARBA00022723"/>
    </source>
</evidence>
<evidence type="ECO:0000259" key="5">
    <source>
        <dbReference type="SMART" id="SM00478"/>
    </source>
</evidence>
<dbReference type="SMART" id="SM00478">
    <property type="entry name" value="ENDO3c"/>
    <property type="match status" value="1"/>
</dbReference>
<accession>A0A1I2SSF4</accession>
<reference evidence="6 7" key="1">
    <citation type="submission" date="2016-10" db="EMBL/GenBank/DDBJ databases">
        <authorList>
            <person name="de Groot N.N."/>
        </authorList>
    </citation>
    <scope>NUCLEOTIDE SEQUENCE [LARGE SCALE GENOMIC DNA]</scope>
    <source>
        <strain>J11</strain>
        <strain evidence="7">PG 39</strain>
    </source>
</reference>
<name>A0A1I2SSF4_9CORY</name>
<dbReference type="CDD" id="cd00056">
    <property type="entry name" value="ENDO3c"/>
    <property type="match status" value="1"/>
</dbReference>
<proteinExistence type="predicted"/>
<dbReference type="AlphaFoldDB" id="A0A1I2SSF4"/>